<evidence type="ECO:0000256" key="1">
    <source>
        <dbReference type="SAM" id="MobiDB-lite"/>
    </source>
</evidence>
<sequence length="131" mass="14533">MERRHDLAGADHADRVQARREHDAQDRILAMGADQLDARPWRPAPAPPTAADLVHYALWRAADLTPAELLSALGLIRAAKAEIEGVESGLLFVARSEGLTWAQIADVMGFRSPQACQQYVQRLTARQDKQR</sequence>
<name>A0ABZ2U1A8_9ACTN</name>
<dbReference type="EMBL" id="CP136137">
    <property type="protein sequence ID" value="WYY07392.1"/>
    <property type="molecule type" value="Genomic_DNA"/>
</dbReference>
<organism evidence="2 3">
    <name type="scientific">Gordonia hydrophobica</name>
    <dbReference type="NCBI Taxonomy" id="40516"/>
    <lineage>
        <taxon>Bacteria</taxon>
        <taxon>Bacillati</taxon>
        <taxon>Actinomycetota</taxon>
        <taxon>Actinomycetes</taxon>
        <taxon>Mycobacteriales</taxon>
        <taxon>Gordoniaceae</taxon>
        <taxon>Gordonia</taxon>
    </lineage>
</organism>
<dbReference type="Proteomes" id="UP001479933">
    <property type="component" value="Chromosome"/>
</dbReference>
<dbReference type="RefSeq" id="WP_066169353.1">
    <property type="nucleotide sequence ID" value="NZ_CP136137.1"/>
</dbReference>
<evidence type="ECO:0008006" key="4">
    <source>
        <dbReference type="Google" id="ProtNLM"/>
    </source>
</evidence>
<keyword evidence="3" id="KW-1185">Reference proteome</keyword>
<feature type="region of interest" description="Disordered" evidence="1">
    <location>
        <begin position="1"/>
        <end position="24"/>
    </location>
</feature>
<gene>
    <name evidence="2" type="ORF">RVF87_20790</name>
</gene>
<dbReference type="CDD" id="cd00167">
    <property type="entry name" value="SANT"/>
    <property type="match status" value="1"/>
</dbReference>
<evidence type="ECO:0000313" key="3">
    <source>
        <dbReference type="Proteomes" id="UP001479933"/>
    </source>
</evidence>
<dbReference type="InterPro" id="IPR001005">
    <property type="entry name" value="SANT/Myb"/>
</dbReference>
<evidence type="ECO:0000313" key="2">
    <source>
        <dbReference type="EMBL" id="WYY07392.1"/>
    </source>
</evidence>
<protein>
    <recommendedName>
        <fullName evidence="4">DNA-binding protein</fullName>
    </recommendedName>
</protein>
<reference evidence="2 3" key="1">
    <citation type="journal article" date="2023" name="Virus Evol.">
        <title>Computational host range prediction-The good, the bad, and the ugly.</title>
        <authorList>
            <person name="Howell A.A."/>
            <person name="Versoza C.J."/>
            <person name="Pfeifer S.P."/>
        </authorList>
    </citation>
    <scope>NUCLEOTIDE SEQUENCE [LARGE SCALE GENOMIC DNA]</scope>
    <source>
        <strain evidence="2 3">1610/1b</strain>
    </source>
</reference>
<accession>A0ABZ2U1A8</accession>
<proteinExistence type="predicted"/>